<evidence type="ECO:0000256" key="7">
    <source>
        <dbReference type="ARBA" id="ARBA00023128"/>
    </source>
</evidence>
<name>A0A4C1VN84_EUMVA</name>
<evidence type="ECO:0000256" key="3">
    <source>
        <dbReference type="ARBA" id="ARBA00022448"/>
    </source>
</evidence>
<comment type="caution">
    <text evidence="10">The sequence shown here is derived from an EMBL/GenBank/DDBJ whole genome shotgun (WGS) entry which is preliminary data.</text>
</comment>
<gene>
    <name evidence="10" type="primary">SFXN1</name>
    <name evidence="10" type="ORF">EVAR_20306_1</name>
</gene>
<comment type="similarity">
    <text evidence="2">Belongs to the sideroflexin family.</text>
</comment>
<sequence length="343" mass="38390">MAPPPIDLMKPPYDLETYSGRAQHFLRLTNPLNILATTEELAEAQKIVNEFKKTRKVPPDYSEEKLWKMKYLYDSAFHPDTGEKMFVLGRMAAQAPCNTVISGAMISFYKSPAAVVFWQWINQSFNAVVNYTNRSGDAPLSTKKYISYVCLLFKFTDRQSISRGSRLAYRECAIVALHAHDLPFSRILCKTGCKPSTLYPWLRLCFIVSASKWIMLTLSNTNSDGHFDLLASYCAACGGAVGTALYLNKLAKRLPPVFARLVPFAAVCAANFINIPMMRSNELLNGTPVFTKEDKRVGDSKVAARQGILLVCLSRVLMAVPGMSAYNDNSDLVSSLYRFRRLS</sequence>
<keyword evidence="7" id="KW-0496">Mitochondrion</keyword>
<keyword evidence="4" id="KW-0812">Transmembrane</keyword>
<evidence type="ECO:0000256" key="5">
    <source>
        <dbReference type="ARBA" id="ARBA00022970"/>
    </source>
</evidence>
<accession>A0A4C1VN84</accession>
<evidence type="ECO:0000256" key="8">
    <source>
        <dbReference type="ARBA" id="ARBA00023136"/>
    </source>
</evidence>
<reference evidence="10 11" key="1">
    <citation type="journal article" date="2019" name="Commun. Biol.">
        <title>The bagworm genome reveals a unique fibroin gene that provides high tensile strength.</title>
        <authorList>
            <person name="Kono N."/>
            <person name="Nakamura H."/>
            <person name="Ohtoshi R."/>
            <person name="Tomita M."/>
            <person name="Numata K."/>
            <person name="Arakawa K."/>
        </authorList>
    </citation>
    <scope>NUCLEOTIDE SEQUENCE [LARGE SCALE GENOMIC DNA]</scope>
</reference>
<proteinExistence type="inferred from homology"/>
<evidence type="ECO:0000313" key="10">
    <source>
        <dbReference type="EMBL" id="GBP40163.1"/>
    </source>
</evidence>
<keyword evidence="5" id="KW-0029">Amino-acid transport</keyword>
<evidence type="ECO:0000256" key="2">
    <source>
        <dbReference type="ARBA" id="ARBA00005974"/>
    </source>
</evidence>
<evidence type="ECO:0000256" key="4">
    <source>
        <dbReference type="ARBA" id="ARBA00022692"/>
    </source>
</evidence>
<evidence type="ECO:0000256" key="9">
    <source>
        <dbReference type="ARBA" id="ARBA00036416"/>
    </source>
</evidence>
<dbReference type="InterPro" id="IPR004686">
    <property type="entry name" value="Mtc"/>
</dbReference>
<dbReference type="PANTHER" id="PTHR11153">
    <property type="entry name" value="SIDEROFLEXIN"/>
    <property type="match status" value="1"/>
</dbReference>
<comment type="catalytic activity">
    <reaction evidence="9">
        <text>L-serine(in) = L-serine(out)</text>
        <dbReference type="Rhea" id="RHEA:35031"/>
        <dbReference type="ChEBI" id="CHEBI:33384"/>
    </reaction>
</comment>
<keyword evidence="8" id="KW-0472">Membrane</keyword>
<comment type="subcellular location">
    <subcellularLocation>
        <location evidence="1">Mitochondrion membrane</location>
        <topology evidence="1">Multi-pass membrane protein</topology>
    </subcellularLocation>
</comment>
<protein>
    <submittedName>
        <fullName evidence="10">Sideroflexin-1</fullName>
    </submittedName>
</protein>
<dbReference type="GO" id="GO:0005743">
    <property type="term" value="C:mitochondrial inner membrane"/>
    <property type="evidence" value="ECO:0007669"/>
    <property type="project" value="TreeGrafter"/>
</dbReference>
<dbReference type="GO" id="GO:0140300">
    <property type="term" value="P:serine import into mitochondrion"/>
    <property type="evidence" value="ECO:0007669"/>
    <property type="project" value="TreeGrafter"/>
</dbReference>
<dbReference type="STRING" id="151549.A0A4C1VN84"/>
<dbReference type="EMBL" id="BGZK01000377">
    <property type="protein sequence ID" value="GBP40163.1"/>
    <property type="molecule type" value="Genomic_DNA"/>
</dbReference>
<organism evidence="10 11">
    <name type="scientific">Eumeta variegata</name>
    <name type="common">Bagworm moth</name>
    <name type="synonym">Eumeta japonica</name>
    <dbReference type="NCBI Taxonomy" id="151549"/>
    <lineage>
        <taxon>Eukaryota</taxon>
        <taxon>Metazoa</taxon>
        <taxon>Ecdysozoa</taxon>
        <taxon>Arthropoda</taxon>
        <taxon>Hexapoda</taxon>
        <taxon>Insecta</taxon>
        <taxon>Pterygota</taxon>
        <taxon>Neoptera</taxon>
        <taxon>Endopterygota</taxon>
        <taxon>Lepidoptera</taxon>
        <taxon>Glossata</taxon>
        <taxon>Ditrysia</taxon>
        <taxon>Tineoidea</taxon>
        <taxon>Psychidae</taxon>
        <taxon>Oiketicinae</taxon>
        <taxon>Eumeta</taxon>
    </lineage>
</organism>
<evidence type="ECO:0000256" key="1">
    <source>
        <dbReference type="ARBA" id="ARBA00004225"/>
    </source>
</evidence>
<dbReference type="OrthoDB" id="6608471at2759"/>
<dbReference type="GO" id="GO:0015075">
    <property type="term" value="F:monoatomic ion transmembrane transporter activity"/>
    <property type="evidence" value="ECO:0007669"/>
    <property type="project" value="InterPro"/>
</dbReference>
<evidence type="ECO:0000313" key="11">
    <source>
        <dbReference type="Proteomes" id="UP000299102"/>
    </source>
</evidence>
<dbReference type="AlphaFoldDB" id="A0A4C1VN84"/>
<keyword evidence="6" id="KW-1133">Transmembrane helix</keyword>
<evidence type="ECO:0000256" key="6">
    <source>
        <dbReference type="ARBA" id="ARBA00022989"/>
    </source>
</evidence>
<keyword evidence="3" id="KW-0813">Transport</keyword>
<dbReference type="Proteomes" id="UP000299102">
    <property type="component" value="Unassembled WGS sequence"/>
</dbReference>
<dbReference type="PANTHER" id="PTHR11153:SF20">
    <property type="entry name" value="SIDEROFLEXIN-3"/>
    <property type="match status" value="1"/>
</dbReference>
<keyword evidence="11" id="KW-1185">Reference proteome</keyword>
<dbReference type="Pfam" id="PF03820">
    <property type="entry name" value="SFXNs"/>
    <property type="match status" value="2"/>
</dbReference>